<name>A0ABZ0WJT7_9BURK</name>
<dbReference type="EMBL" id="CP139965">
    <property type="protein sequence ID" value="WQD77597.1"/>
    <property type="molecule type" value="Genomic_DNA"/>
</dbReference>
<dbReference type="InterPro" id="IPR050597">
    <property type="entry name" value="Cytochrome_c_Oxidase_Subunit"/>
</dbReference>
<dbReference type="InterPro" id="IPR036909">
    <property type="entry name" value="Cyt_c-like_dom_sf"/>
</dbReference>
<keyword evidence="5 6" id="KW-0408">Iron</keyword>
<evidence type="ECO:0000313" key="8">
    <source>
        <dbReference type="EMBL" id="WQD77597.1"/>
    </source>
</evidence>
<evidence type="ECO:0000256" key="5">
    <source>
        <dbReference type="ARBA" id="ARBA00023004"/>
    </source>
</evidence>
<keyword evidence="3 6" id="KW-0479">Metal-binding</keyword>
<gene>
    <name evidence="8" type="ORF">U0042_26705</name>
</gene>
<accession>A0ABZ0WJT7</accession>
<dbReference type="Gene3D" id="1.10.760.10">
    <property type="entry name" value="Cytochrome c-like domain"/>
    <property type="match status" value="2"/>
</dbReference>
<keyword evidence="9" id="KW-1185">Reference proteome</keyword>
<evidence type="ECO:0000256" key="3">
    <source>
        <dbReference type="ARBA" id="ARBA00022723"/>
    </source>
</evidence>
<dbReference type="InterPro" id="IPR009056">
    <property type="entry name" value="Cyt_c-like_dom"/>
</dbReference>
<evidence type="ECO:0000259" key="7">
    <source>
        <dbReference type="PROSITE" id="PS51007"/>
    </source>
</evidence>
<keyword evidence="2 6" id="KW-0349">Heme</keyword>
<evidence type="ECO:0000256" key="4">
    <source>
        <dbReference type="ARBA" id="ARBA00022982"/>
    </source>
</evidence>
<dbReference type="PANTHER" id="PTHR33751:SF9">
    <property type="entry name" value="CYTOCHROME C4"/>
    <property type="match status" value="1"/>
</dbReference>
<keyword evidence="1" id="KW-0813">Transport</keyword>
<evidence type="ECO:0000256" key="6">
    <source>
        <dbReference type="PROSITE-ProRule" id="PRU00433"/>
    </source>
</evidence>
<dbReference type="SUPFAM" id="SSF46626">
    <property type="entry name" value="Cytochrome c"/>
    <property type="match status" value="2"/>
</dbReference>
<evidence type="ECO:0000256" key="1">
    <source>
        <dbReference type="ARBA" id="ARBA00022448"/>
    </source>
</evidence>
<evidence type="ECO:0000313" key="9">
    <source>
        <dbReference type="Proteomes" id="UP001325479"/>
    </source>
</evidence>
<proteinExistence type="predicted"/>
<reference evidence="8 9" key="1">
    <citation type="submission" date="2023-12" db="EMBL/GenBank/DDBJ databases">
        <title>Genome sequencing and assembly of bacterial species from a model synthetic community.</title>
        <authorList>
            <person name="Hogle S.L."/>
        </authorList>
    </citation>
    <scope>NUCLEOTIDE SEQUENCE [LARGE SCALE GENOMIC DNA]</scope>
    <source>
        <strain evidence="8 9">HAMBI 2494</strain>
    </source>
</reference>
<feature type="domain" description="Cytochrome c" evidence="7">
    <location>
        <begin position="132"/>
        <end position="218"/>
    </location>
</feature>
<dbReference type="PROSITE" id="PS51007">
    <property type="entry name" value="CYTC"/>
    <property type="match status" value="2"/>
</dbReference>
<sequence length="218" mass="23514">MRTLHLPIPPAPSRLKTRLRLARRLVSFAVVFAGLPSLTHAEDGERLAGQLCAACHGVHGHSESPIFPRLSAQTPEYLTAQLKGFRDHARGETDARSYMWAIASQLDDATIASLADYYAHQEPVHGTPGDAALLAKGQDLFEHGAPDRGTPACASCHGEQGQGNGTFPRLAGQHHEYLQRQIEVFSNGTRANAPVMTAIAHSLDADEAKAVAAWLESR</sequence>
<keyword evidence="4" id="KW-0249">Electron transport</keyword>
<feature type="domain" description="Cytochrome c" evidence="7">
    <location>
        <begin position="39"/>
        <end position="122"/>
    </location>
</feature>
<dbReference type="RefSeq" id="WP_114811558.1">
    <property type="nucleotide sequence ID" value="NZ_CP139965.1"/>
</dbReference>
<dbReference type="PANTHER" id="PTHR33751">
    <property type="entry name" value="CBB3-TYPE CYTOCHROME C OXIDASE SUBUNIT FIXP"/>
    <property type="match status" value="1"/>
</dbReference>
<dbReference type="Proteomes" id="UP001325479">
    <property type="component" value="Chromosome"/>
</dbReference>
<organism evidence="8 9">
    <name type="scientific">Paraburkholderia kururiensis</name>
    <dbReference type="NCBI Taxonomy" id="984307"/>
    <lineage>
        <taxon>Bacteria</taxon>
        <taxon>Pseudomonadati</taxon>
        <taxon>Pseudomonadota</taxon>
        <taxon>Betaproteobacteria</taxon>
        <taxon>Burkholderiales</taxon>
        <taxon>Burkholderiaceae</taxon>
        <taxon>Paraburkholderia</taxon>
    </lineage>
</organism>
<protein>
    <submittedName>
        <fullName evidence="8">C-type cytochrome</fullName>
    </submittedName>
</protein>
<dbReference type="Pfam" id="PF00034">
    <property type="entry name" value="Cytochrom_C"/>
    <property type="match status" value="2"/>
</dbReference>
<evidence type="ECO:0000256" key="2">
    <source>
        <dbReference type="ARBA" id="ARBA00022617"/>
    </source>
</evidence>